<evidence type="ECO:0000313" key="2">
    <source>
        <dbReference type="Proteomes" id="UP000245380"/>
    </source>
</evidence>
<reference evidence="1 2" key="1">
    <citation type="submission" date="2016-11" db="EMBL/GenBank/DDBJ databases">
        <title>Comparative genomics of Acidibacillus ferroxidans species.</title>
        <authorList>
            <person name="Oliveira G."/>
            <person name="Nunes G."/>
            <person name="Oliveira R."/>
            <person name="Araujo F."/>
            <person name="Salim A."/>
            <person name="Scholte L."/>
            <person name="Morais D."/>
            <person name="Nancucheo I."/>
            <person name="Johnson D.B."/>
            <person name="Grail B."/>
            <person name="Bittencourt J."/>
            <person name="Valadares R."/>
        </authorList>
    </citation>
    <scope>NUCLEOTIDE SEQUENCE [LARGE SCALE GENOMIC DNA]</scope>
    <source>
        <strain evidence="1 2">Y002</strain>
    </source>
</reference>
<accession>A0A2U3D0P3</accession>
<dbReference type="Proteomes" id="UP000245380">
    <property type="component" value="Unassembled WGS sequence"/>
</dbReference>
<dbReference type="EMBL" id="MPDK01000047">
    <property type="protein sequence ID" value="PWI54869.1"/>
    <property type="molecule type" value="Genomic_DNA"/>
</dbReference>
<dbReference type="InterPro" id="IPR012337">
    <property type="entry name" value="RNaseH-like_sf"/>
</dbReference>
<gene>
    <name evidence="1" type="ORF">BM613_13615</name>
</gene>
<comment type="caution">
    <text evidence="1">The sequence shown here is derived from an EMBL/GenBank/DDBJ whole genome shotgun (WGS) entry which is preliminary data.</text>
</comment>
<dbReference type="SUPFAM" id="SSF53098">
    <property type="entry name" value="Ribonuclease H-like"/>
    <property type="match status" value="1"/>
</dbReference>
<organism evidence="1 2">
    <name type="scientific">Sulfoacidibacillus thermotolerans</name>
    <name type="common">Acidibacillus sulfuroxidans</name>
    <dbReference type="NCBI Taxonomy" id="1765684"/>
    <lineage>
        <taxon>Bacteria</taxon>
        <taxon>Bacillati</taxon>
        <taxon>Bacillota</taxon>
        <taxon>Bacilli</taxon>
        <taxon>Bacillales</taxon>
        <taxon>Alicyclobacillaceae</taxon>
        <taxon>Sulfoacidibacillus</taxon>
    </lineage>
</organism>
<dbReference type="GO" id="GO:0003676">
    <property type="term" value="F:nucleic acid binding"/>
    <property type="evidence" value="ECO:0007669"/>
    <property type="project" value="InterPro"/>
</dbReference>
<dbReference type="AlphaFoldDB" id="A0A2U3D0P3"/>
<protein>
    <submittedName>
        <fullName evidence="1">Uncharacterized protein</fullName>
    </submittedName>
</protein>
<evidence type="ECO:0000313" key="1">
    <source>
        <dbReference type="EMBL" id="PWI54869.1"/>
    </source>
</evidence>
<dbReference type="Gene3D" id="3.30.420.10">
    <property type="entry name" value="Ribonuclease H-like superfamily/Ribonuclease H"/>
    <property type="match status" value="1"/>
</dbReference>
<dbReference type="Pfam" id="PF12843">
    <property type="entry name" value="QSregVF_b"/>
    <property type="match status" value="1"/>
</dbReference>
<name>A0A2U3D0P3_SULT2</name>
<sequence>MPETRKPWLDTRRLAQHLWPDAPNFKNQTLRYWKRLKIEATAHSADGDTLVTAYLLILLIRDYLVRGYSDGPQALIEFSERPIYVQKMPFGKHRGTPLEEVPDDYLRWMIKNVDTMDSDLRYSIKSRLERLVISP</sequence>
<keyword evidence="2" id="KW-1185">Reference proteome</keyword>
<proteinExistence type="predicted"/>
<dbReference type="InterPro" id="IPR036397">
    <property type="entry name" value="RNaseH_sf"/>
</dbReference>
<dbReference type="InterPro" id="IPR024530">
    <property type="entry name" value="QSregVF_b"/>
</dbReference>